<keyword evidence="6" id="KW-0342">GTP-binding</keyword>
<dbReference type="InterPro" id="IPR051161">
    <property type="entry name" value="Mannose-6P_isomerase_type2"/>
</dbReference>
<dbReference type="PANTHER" id="PTHR46390:SF1">
    <property type="entry name" value="MANNOSE-1-PHOSPHATE GUANYLYLTRANSFERASE"/>
    <property type="match status" value="1"/>
</dbReference>
<dbReference type="SUPFAM" id="SSF159283">
    <property type="entry name" value="Guanosine diphospho-D-mannose pyrophosphorylase/mannose-6-phosphate isomerase linker domain"/>
    <property type="match status" value="1"/>
</dbReference>
<dbReference type="SUPFAM" id="SSF53448">
    <property type="entry name" value="Nucleotide-diphospho-sugar transferases"/>
    <property type="match status" value="1"/>
</dbReference>
<evidence type="ECO:0000259" key="8">
    <source>
        <dbReference type="Pfam" id="PF00483"/>
    </source>
</evidence>
<dbReference type="GO" id="GO:0005525">
    <property type="term" value="F:GTP binding"/>
    <property type="evidence" value="ECO:0007669"/>
    <property type="project" value="UniProtKB-KW"/>
</dbReference>
<gene>
    <name evidence="10" type="ORF">EDC14_100978</name>
</gene>
<dbReference type="InterPro" id="IPR029044">
    <property type="entry name" value="Nucleotide-diphossugar_trans"/>
</dbReference>
<dbReference type="InterPro" id="IPR005835">
    <property type="entry name" value="NTP_transferase_dom"/>
</dbReference>
<evidence type="ECO:0000313" key="10">
    <source>
        <dbReference type="EMBL" id="TCL70761.1"/>
    </source>
</evidence>
<comment type="caution">
    <text evidence="10">The sequence shown here is derived from an EMBL/GenBank/DDBJ whole genome shotgun (WGS) entry which is preliminary data.</text>
</comment>
<evidence type="ECO:0000313" key="11">
    <source>
        <dbReference type="Proteomes" id="UP000295008"/>
    </source>
</evidence>
<dbReference type="GO" id="GO:0009298">
    <property type="term" value="P:GDP-mannose biosynthetic process"/>
    <property type="evidence" value="ECO:0007669"/>
    <property type="project" value="TreeGrafter"/>
</dbReference>
<evidence type="ECO:0000256" key="6">
    <source>
        <dbReference type="ARBA" id="ARBA00023134"/>
    </source>
</evidence>
<evidence type="ECO:0000259" key="9">
    <source>
        <dbReference type="Pfam" id="PF22640"/>
    </source>
</evidence>
<dbReference type="FunFam" id="3.90.550.10:FF:000046">
    <property type="entry name" value="Mannose-1-phosphate guanylyltransferase (GDP)"/>
    <property type="match status" value="1"/>
</dbReference>
<evidence type="ECO:0000256" key="3">
    <source>
        <dbReference type="ARBA" id="ARBA00022679"/>
    </source>
</evidence>
<name>A0A4R1RVT1_HYDET</name>
<dbReference type="GO" id="GO:0004475">
    <property type="term" value="F:mannose-1-phosphate guanylyltransferase (GTP) activity"/>
    <property type="evidence" value="ECO:0007669"/>
    <property type="project" value="UniProtKB-EC"/>
</dbReference>
<evidence type="ECO:0000256" key="2">
    <source>
        <dbReference type="ARBA" id="ARBA00012387"/>
    </source>
</evidence>
<keyword evidence="11" id="KW-1185">Reference proteome</keyword>
<reference evidence="10 11" key="1">
    <citation type="submission" date="2019-03" db="EMBL/GenBank/DDBJ databases">
        <title>Genomic Encyclopedia of Type Strains, Phase IV (KMG-IV): sequencing the most valuable type-strain genomes for metagenomic binning, comparative biology and taxonomic classification.</title>
        <authorList>
            <person name="Goeker M."/>
        </authorList>
    </citation>
    <scope>NUCLEOTIDE SEQUENCE [LARGE SCALE GENOMIC DNA]</scope>
    <source>
        <strain evidence="10 11">LX-B</strain>
    </source>
</reference>
<feature type="domain" description="Nucleotidyl transferase" evidence="8">
    <location>
        <begin position="5"/>
        <end position="284"/>
    </location>
</feature>
<dbReference type="EC" id="2.7.7.13" evidence="2"/>
<comment type="similarity">
    <text evidence="1">Belongs to the mannose-6-phosphate isomerase type 2 family.</text>
</comment>
<dbReference type="Proteomes" id="UP000295008">
    <property type="component" value="Unassembled WGS sequence"/>
</dbReference>
<protein>
    <recommendedName>
        <fullName evidence="2">mannose-1-phosphate guanylyltransferase</fullName>
        <ecNumber evidence="2">2.7.7.13</ecNumber>
    </recommendedName>
</protein>
<dbReference type="AlphaFoldDB" id="A0A4R1RVT1"/>
<dbReference type="InterPro" id="IPR049577">
    <property type="entry name" value="GMPP_N"/>
</dbReference>
<accession>A0A4R1RVT1</accession>
<keyword evidence="4 10" id="KW-0548">Nucleotidyltransferase</keyword>
<evidence type="ECO:0000256" key="1">
    <source>
        <dbReference type="ARBA" id="ARBA00006115"/>
    </source>
</evidence>
<feature type="domain" description="MannoseP isomerase/GMP-like beta-helix" evidence="9">
    <location>
        <begin position="294"/>
        <end position="347"/>
    </location>
</feature>
<dbReference type="EMBL" id="SLUN01000009">
    <property type="protein sequence ID" value="TCL70761.1"/>
    <property type="molecule type" value="Genomic_DNA"/>
</dbReference>
<dbReference type="Pfam" id="PF22640">
    <property type="entry name" value="ManC_GMP_beta-helix"/>
    <property type="match status" value="1"/>
</dbReference>
<dbReference type="OrthoDB" id="9806359at2"/>
<evidence type="ECO:0000256" key="7">
    <source>
        <dbReference type="ARBA" id="ARBA00047343"/>
    </source>
</evidence>
<dbReference type="PANTHER" id="PTHR46390">
    <property type="entry name" value="MANNOSE-1-PHOSPHATE GUANYLYLTRANSFERASE"/>
    <property type="match status" value="1"/>
</dbReference>
<dbReference type="InterPro" id="IPR054566">
    <property type="entry name" value="ManC/GMP-like_b-helix"/>
</dbReference>
<dbReference type="Pfam" id="PF00483">
    <property type="entry name" value="NTP_transferase"/>
    <property type="match status" value="1"/>
</dbReference>
<proteinExistence type="inferred from homology"/>
<dbReference type="Gene3D" id="3.90.550.10">
    <property type="entry name" value="Spore Coat Polysaccharide Biosynthesis Protein SpsA, Chain A"/>
    <property type="match status" value="1"/>
</dbReference>
<sequence length="353" mass="39112">MLNFVIMAGGKGERFWPKSRIELPKQLLNLTGNGTMIQETVWRLKKIAQPSQIYIVTSGMYAAKIAEQLPELPPENIIIEPEGRNTAPCIGLASIIIEKKDPGGVMAVLAADHVIQKPDLFCELLLQGNEVARETGGIVTLGIQPDRPETGYGYIKMGPQASGADNLFRVERFTEKPNLETAHEFLTSGKYLWNSGMFIWKVATIRRAIADFMPDLHQGLETIRAAIGTDQYPEILAEQYSKFEKISIDYGVMERAPLVYVLPADIGWDDVGSWTALERLRAQDANGNILPNENIVAIDLQNCIFETSGDKLVAAIGLSDIVYVETGDAVLICPKNRVQDVKKVLEKVDKTKQ</sequence>
<keyword evidence="5" id="KW-0547">Nucleotide-binding</keyword>
<evidence type="ECO:0000256" key="4">
    <source>
        <dbReference type="ARBA" id="ARBA00022695"/>
    </source>
</evidence>
<organism evidence="10 11">
    <name type="scientific">Hydrogenispora ethanolica</name>
    <dbReference type="NCBI Taxonomy" id="1082276"/>
    <lineage>
        <taxon>Bacteria</taxon>
        <taxon>Bacillati</taxon>
        <taxon>Bacillota</taxon>
        <taxon>Hydrogenispora</taxon>
    </lineage>
</organism>
<dbReference type="CDD" id="cd02509">
    <property type="entry name" value="GDP-M1P_Guanylyltransferase"/>
    <property type="match status" value="1"/>
</dbReference>
<keyword evidence="3 10" id="KW-0808">Transferase</keyword>
<dbReference type="RefSeq" id="WP_132014037.1">
    <property type="nucleotide sequence ID" value="NZ_SLUN01000009.1"/>
</dbReference>
<comment type="catalytic activity">
    <reaction evidence="7">
        <text>alpha-D-mannose 1-phosphate + GTP + H(+) = GDP-alpha-D-mannose + diphosphate</text>
        <dbReference type="Rhea" id="RHEA:15229"/>
        <dbReference type="ChEBI" id="CHEBI:15378"/>
        <dbReference type="ChEBI" id="CHEBI:33019"/>
        <dbReference type="ChEBI" id="CHEBI:37565"/>
        <dbReference type="ChEBI" id="CHEBI:57527"/>
        <dbReference type="ChEBI" id="CHEBI:58409"/>
        <dbReference type="EC" id="2.7.7.13"/>
    </reaction>
</comment>
<evidence type="ECO:0000256" key="5">
    <source>
        <dbReference type="ARBA" id="ARBA00022741"/>
    </source>
</evidence>